<feature type="signal peptide" evidence="1">
    <location>
        <begin position="1"/>
        <end position="18"/>
    </location>
</feature>
<protein>
    <recommendedName>
        <fullName evidence="4">FAD/NAD(P)-binding domain-containing protein</fullName>
    </recommendedName>
</protein>
<evidence type="ECO:0000256" key="1">
    <source>
        <dbReference type="SAM" id="SignalP"/>
    </source>
</evidence>
<reference evidence="2 3" key="1">
    <citation type="submission" date="2015-07" db="EMBL/GenBank/DDBJ databases">
        <title>Comparative genomics of the Sigatoka disease complex on banana suggests a link between parallel evolutionary changes in Pseudocercospora fijiensis and Pseudocercospora eumusae and increased virulence on the banana host.</title>
        <authorList>
            <person name="Chang T.-C."/>
            <person name="Salvucci A."/>
            <person name="Crous P.W."/>
            <person name="Stergiopoulos I."/>
        </authorList>
    </citation>
    <scope>NUCLEOTIDE SEQUENCE [LARGE SCALE GENOMIC DNA]</scope>
    <source>
        <strain evidence="2 3">CBS 116634</strain>
    </source>
</reference>
<accession>A0A139I1F2</accession>
<dbReference type="STRING" id="113226.A0A139I1F2"/>
<proteinExistence type="predicted"/>
<dbReference type="InterPro" id="IPR036188">
    <property type="entry name" value="FAD/NAD-bd_sf"/>
</dbReference>
<keyword evidence="3" id="KW-1185">Reference proteome</keyword>
<feature type="chain" id="PRO_5007297095" description="FAD/NAD(P)-binding domain-containing protein" evidence="1">
    <location>
        <begin position="19"/>
        <end position="153"/>
    </location>
</feature>
<dbReference type="Gene3D" id="3.50.50.60">
    <property type="entry name" value="FAD/NAD(P)-binding domain"/>
    <property type="match status" value="2"/>
</dbReference>
<dbReference type="AlphaFoldDB" id="A0A139I1F2"/>
<organism evidence="2 3">
    <name type="scientific">Pseudocercospora musae</name>
    <dbReference type="NCBI Taxonomy" id="113226"/>
    <lineage>
        <taxon>Eukaryota</taxon>
        <taxon>Fungi</taxon>
        <taxon>Dikarya</taxon>
        <taxon>Ascomycota</taxon>
        <taxon>Pezizomycotina</taxon>
        <taxon>Dothideomycetes</taxon>
        <taxon>Dothideomycetidae</taxon>
        <taxon>Mycosphaerellales</taxon>
        <taxon>Mycosphaerellaceae</taxon>
        <taxon>Pseudocercospora</taxon>
    </lineage>
</organism>
<evidence type="ECO:0008006" key="4">
    <source>
        <dbReference type="Google" id="ProtNLM"/>
    </source>
</evidence>
<comment type="caution">
    <text evidence="2">The sequence shown here is derived from an EMBL/GenBank/DDBJ whole genome shotgun (WGS) entry which is preliminary data.</text>
</comment>
<evidence type="ECO:0000313" key="3">
    <source>
        <dbReference type="Proteomes" id="UP000073492"/>
    </source>
</evidence>
<keyword evidence="1" id="KW-0732">Signal</keyword>
<name>A0A139I1F2_9PEZI</name>
<dbReference type="OrthoDB" id="10260355at2759"/>
<sequence length="153" mass="16991">MKLNIILTLQALASLTVAITLPRLKDAGPLNEDPSRATLPEHNLFQVNFHTGDPVRRAVFVTNFESEQKTKIGVDLGVKLIEYKMNADFAKGMITNVPGVYAVGDANTDNSTNICHAMWTGRLPKRDVEARERSIWEQVNVPNDVLDAGEFDQ</sequence>
<gene>
    <name evidence="2" type="ORF">AC579_10249</name>
</gene>
<dbReference type="Proteomes" id="UP000073492">
    <property type="component" value="Unassembled WGS sequence"/>
</dbReference>
<dbReference type="EMBL" id="LFZO01000433">
    <property type="protein sequence ID" value="KXT08550.1"/>
    <property type="molecule type" value="Genomic_DNA"/>
</dbReference>
<evidence type="ECO:0000313" key="2">
    <source>
        <dbReference type="EMBL" id="KXT08550.1"/>
    </source>
</evidence>